<sequence length="121" mass="12966">MAPPREEPGLERSPVFRQLNAAGRFARFGKEDAILPLLVLAAVAIAGNIIGFHPAYAHVAFAASLAASWVFRVRFPNGGLVGLLRFLTEPRHLSAHAPDACPPYPAAPNRESPDATTSQLE</sequence>
<keyword evidence="2" id="KW-0812">Transmembrane</keyword>
<gene>
    <name evidence="3" type="ORF">OV287_55940</name>
</gene>
<dbReference type="RefSeq" id="WP_267542644.1">
    <property type="nucleotide sequence ID" value="NZ_JAPNKA010000002.1"/>
</dbReference>
<evidence type="ECO:0000313" key="3">
    <source>
        <dbReference type="EMBL" id="MCY1083767.1"/>
    </source>
</evidence>
<feature type="transmembrane region" description="Helical" evidence="2">
    <location>
        <begin position="33"/>
        <end position="50"/>
    </location>
</feature>
<dbReference type="Proteomes" id="UP001207654">
    <property type="component" value="Unassembled WGS sequence"/>
</dbReference>
<organism evidence="3 4">
    <name type="scientific">Archangium lansingense</name>
    <dbReference type="NCBI Taxonomy" id="2995310"/>
    <lineage>
        <taxon>Bacteria</taxon>
        <taxon>Pseudomonadati</taxon>
        <taxon>Myxococcota</taxon>
        <taxon>Myxococcia</taxon>
        <taxon>Myxococcales</taxon>
        <taxon>Cystobacterineae</taxon>
        <taxon>Archangiaceae</taxon>
        <taxon>Archangium</taxon>
    </lineage>
</organism>
<protein>
    <recommendedName>
        <fullName evidence="5">DUF4395 domain-containing protein</fullName>
    </recommendedName>
</protein>
<evidence type="ECO:0000313" key="4">
    <source>
        <dbReference type="Proteomes" id="UP001207654"/>
    </source>
</evidence>
<keyword evidence="2" id="KW-0472">Membrane</keyword>
<feature type="region of interest" description="Disordered" evidence="1">
    <location>
        <begin position="97"/>
        <end position="121"/>
    </location>
</feature>
<keyword evidence="2" id="KW-1133">Transmembrane helix</keyword>
<evidence type="ECO:0000256" key="1">
    <source>
        <dbReference type="SAM" id="MobiDB-lite"/>
    </source>
</evidence>
<comment type="caution">
    <text evidence="3">The sequence shown here is derived from an EMBL/GenBank/DDBJ whole genome shotgun (WGS) entry which is preliminary data.</text>
</comment>
<name>A0ABT4ASI5_9BACT</name>
<keyword evidence="4" id="KW-1185">Reference proteome</keyword>
<proteinExistence type="predicted"/>
<evidence type="ECO:0008006" key="5">
    <source>
        <dbReference type="Google" id="ProtNLM"/>
    </source>
</evidence>
<accession>A0ABT4ASI5</accession>
<evidence type="ECO:0000256" key="2">
    <source>
        <dbReference type="SAM" id="Phobius"/>
    </source>
</evidence>
<dbReference type="EMBL" id="JAPNKA010000002">
    <property type="protein sequence ID" value="MCY1083767.1"/>
    <property type="molecule type" value="Genomic_DNA"/>
</dbReference>
<reference evidence="3 4" key="1">
    <citation type="submission" date="2022-11" db="EMBL/GenBank/DDBJ databases">
        <title>Minimal conservation of predation-associated metabolite biosynthetic gene clusters underscores biosynthetic potential of Myxococcota including descriptions for ten novel species: Archangium lansinium sp. nov., Myxococcus landrumus sp. nov., Nannocystis bai.</title>
        <authorList>
            <person name="Ahearne A."/>
            <person name="Stevens C."/>
            <person name="Phillips K."/>
        </authorList>
    </citation>
    <scope>NUCLEOTIDE SEQUENCE [LARGE SCALE GENOMIC DNA]</scope>
    <source>
        <strain evidence="3 4">MIWBW</strain>
    </source>
</reference>